<proteinExistence type="predicted"/>
<keyword evidence="1" id="KW-0812">Transmembrane</keyword>
<accession>A0A1Z4N2N5</accession>
<keyword evidence="3" id="KW-1185">Reference proteome</keyword>
<gene>
    <name evidence="2" type="ORF">NIES37_39700</name>
</gene>
<evidence type="ECO:0000313" key="2">
    <source>
        <dbReference type="EMBL" id="BAY99987.1"/>
    </source>
</evidence>
<organism evidence="2 3">
    <name type="scientific">Tolypothrix tenuis PCC 7101</name>
    <dbReference type="NCBI Taxonomy" id="231146"/>
    <lineage>
        <taxon>Bacteria</taxon>
        <taxon>Bacillati</taxon>
        <taxon>Cyanobacteriota</taxon>
        <taxon>Cyanophyceae</taxon>
        <taxon>Nostocales</taxon>
        <taxon>Tolypothrichaceae</taxon>
        <taxon>Tolypothrix</taxon>
    </lineage>
</organism>
<evidence type="ECO:0000313" key="3">
    <source>
        <dbReference type="Proteomes" id="UP000218785"/>
    </source>
</evidence>
<dbReference type="EMBL" id="AP018248">
    <property type="protein sequence ID" value="BAY99987.1"/>
    <property type="molecule type" value="Genomic_DNA"/>
</dbReference>
<evidence type="ECO:0000256" key="1">
    <source>
        <dbReference type="SAM" id="Phobius"/>
    </source>
</evidence>
<protein>
    <submittedName>
        <fullName evidence="2">Uncharacterized protein</fullName>
    </submittedName>
</protein>
<dbReference type="AlphaFoldDB" id="A0A1Z4N2N5"/>
<dbReference type="KEGG" id="ttq:NIES37_39700"/>
<keyword evidence="1" id="KW-0472">Membrane</keyword>
<keyword evidence="1" id="KW-1133">Transmembrane helix</keyword>
<dbReference type="Proteomes" id="UP000218785">
    <property type="component" value="Chromosome"/>
</dbReference>
<sequence>MPKQLKKYNIKLLIILMLLLAFLSLTLACFLWVFNSSSNKSRTPTWESAKDVVNERLLKQVLASVSTNKLDEKAVKVMPISSSDGVHVFVFDFHSPQLCGAGGCLYQVYHESGKLLLQVIANPHLPPKEDLIRVSSRALQAFPCLIFTQTTDMENIVSRTDYCFDSGRYTRFGDTWTAVGSLGN</sequence>
<name>A0A1Z4N2N5_9CYAN</name>
<dbReference type="PROSITE" id="PS51257">
    <property type="entry name" value="PROKAR_LIPOPROTEIN"/>
    <property type="match status" value="1"/>
</dbReference>
<dbReference type="RefSeq" id="WP_096578530.1">
    <property type="nucleotide sequence ID" value="NZ_CAWNJS010000001.1"/>
</dbReference>
<reference evidence="2 3" key="1">
    <citation type="submission" date="2017-06" db="EMBL/GenBank/DDBJ databases">
        <title>Genome sequencing of cyanobaciteial culture collection at National Institute for Environmental Studies (NIES).</title>
        <authorList>
            <person name="Hirose Y."/>
            <person name="Shimura Y."/>
            <person name="Fujisawa T."/>
            <person name="Nakamura Y."/>
            <person name="Kawachi M."/>
        </authorList>
    </citation>
    <scope>NUCLEOTIDE SEQUENCE [LARGE SCALE GENOMIC DNA]</scope>
    <source>
        <strain evidence="2 3">NIES-37</strain>
    </source>
</reference>
<feature type="transmembrane region" description="Helical" evidence="1">
    <location>
        <begin position="12"/>
        <end position="34"/>
    </location>
</feature>